<accession>A0A381X9N4</accession>
<feature type="transmembrane region" description="Helical" evidence="6">
    <location>
        <begin position="6"/>
        <end position="22"/>
    </location>
</feature>
<evidence type="ECO:0000256" key="3">
    <source>
        <dbReference type="ARBA" id="ARBA00022692"/>
    </source>
</evidence>
<comment type="subcellular location">
    <subcellularLocation>
        <location evidence="1">Cell membrane</location>
        <topology evidence="1">Multi-pass membrane protein</topology>
    </subcellularLocation>
</comment>
<evidence type="ECO:0000256" key="2">
    <source>
        <dbReference type="ARBA" id="ARBA00022475"/>
    </source>
</evidence>
<keyword evidence="2" id="KW-1003">Cell membrane</keyword>
<dbReference type="PANTHER" id="PTHR39087:SF2">
    <property type="entry name" value="UPF0104 MEMBRANE PROTEIN MJ1595"/>
    <property type="match status" value="1"/>
</dbReference>
<organism evidence="7">
    <name type="scientific">marine metagenome</name>
    <dbReference type="NCBI Taxonomy" id="408172"/>
    <lineage>
        <taxon>unclassified sequences</taxon>
        <taxon>metagenomes</taxon>
        <taxon>ecological metagenomes</taxon>
    </lineage>
</organism>
<keyword evidence="3 6" id="KW-0812">Transmembrane</keyword>
<feature type="transmembrane region" description="Helical" evidence="6">
    <location>
        <begin position="266"/>
        <end position="289"/>
    </location>
</feature>
<feature type="transmembrane region" description="Helical" evidence="6">
    <location>
        <begin position="71"/>
        <end position="100"/>
    </location>
</feature>
<protein>
    <recommendedName>
        <fullName evidence="8">Flippase-like domain-containing protein</fullName>
    </recommendedName>
</protein>
<evidence type="ECO:0000256" key="4">
    <source>
        <dbReference type="ARBA" id="ARBA00022989"/>
    </source>
</evidence>
<dbReference type="Pfam" id="PF03706">
    <property type="entry name" value="LPG_synthase_TM"/>
    <property type="match status" value="1"/>
</dbReference>
<dbReference type="InterPro" id="IPR022791">
    <property type="entry name" value="L-PG_synthase/AglD"/>
</dbReference>
<evidence type="ECO:0000256" key="6">
    <source>
        <dbReference type="SAM" id="Phobius"/>
    </source>
</evidence>
<name>A0A381X9N4_9ZZZZ</name>
<gene>
    <name evidence="7" type="ORF">METZ01_LOCUS114298</name>
</gene>
<dbReference type="AlphaFoldDB" id="A0A381X9N4"/>
<dbReference type="EMBL" id="UINC01014404">
    <property type="protein sequence ID" value="SVA61444.1"/>
    <property type="molecule type" value="Genomic_DNA"/>
</dbReference>
<reference evidence="7" key="1">
    <citation type="submission" date="2018-05" db="EMBL/GenBank/DDBJ databases">
        <authorList>
            <person name="Lanie J.A."/>
            <person name="Ng W.-L."/>
            <person name="Kazmierczak K.M."/>
            <person name="Andrzejewski T.M."/>
            <person name="Davidsen T.M."/>
            <person name="Wayne K.J."/>
            <person name="Tettelin H."/>
            <person name="Glass J.I."/>
            <person name="Rusch D."/>
            <person name="Podicherti R."/>
            <person name="Tsui H.-C.T."/>
            <person name="Winkler M.E."/>
        </authorList>
    </citation>
    <scope>NUCLEOTIDE SEQUENCE</scope>
</reference>
<feature type="transmembrane region" description="Helical" evidence="6">
    <location>
        <begin position="223"/>
        <end position="254"/>
    </location>
</feature>
<keyword evidence="5 6" id="KW-0472">Membrane</keyword>
<dbReference type="NCBIfam" id="TIGR00374">
    <property type="entry name" value="flippase-like domain"/>
    <property type="match status" value="1"/>
</dbReference>
<sequence length="310" mass="35240">MDHIYLLPAVVIIFLTYVFRAYRWKALLETSLKVKVGELYSPLMVGFMGNFLPARAGEILRPYLLSKKTDVTFSAAFASIIMERLFDMVMLILIVMWVFWFEDSVFSPDLKFSGFSVQEMAIKFGQFCALAVVALAIFIYSLLMHKKIVMKLVCWFTSFMNKKWRNKTENFVDEFAKGCEVVKNLGTLLKISIYSVLVWVANILYLYPLYFAFDLQHKTIPSLFVLTVMVAILITVVPTPAFLGSYNAGVFIALHEIMGESEAKSVSFGMVGWVLSAGVILVGGLYFIFHDHISLKKLVNVKTEMGEKKK</sequence>
<keyword evidence="4 6" id="KW-1133">Transmembrane helix</keyword>
<feature type="transmembrane region" description="Helical" evidence="6">
    <location>
        <begin position="120"/>
        <end position="143"/>
    </location>
</feature>
<proteinExistence type="predicted"/>
<feature type="transmembrane region" description="Helical" evidence="6">
    <location>
        <begin position="191"/>
        <end position="211"/>
    </location>
</feature>
<evidence type="ECO:0000256" key="1">
    <source>
        <dbReference type="ARBA" id="ARBA00004651"/>
    </source>
</evidence>
<dbReference type="PANTHER" id="PTHR39087">
    <property type="entry name" value="UPF0104 MEMBRANE PROTEIN MJ1595"/>
    <property type="match status" value="1"/>
</dbReference>
<evidence type="ECO:0000313" key="7">
    <source>
        <dbReference type="EMBL" id="SVA61444.1"/>
    </source>
</evidence>
<evidence type="ECO:0008006" key="8">
    <source>
        <dbReference type="Google" id="ProtNLM"/>
    </source>
</evidence>
<dbReference type="GO" id="GO:0005886">
    <property type="term" value="C:plasma membrane"/>
    <property type="evidence" value="ECO:0007669"/>
    <property type="project" value="UniProtKB-SubCell"/>
</dbReference>
<evidence type="ECO:0000256" key="5">
    <source>
        <dbReference type="ARBA" id="ARBA00023136"/>
    </source>
</evidence>